<dbReference type="GO" id="GO:0006310">
    <property type="term" value="P:DNA recombination"/>
    <property type="evidence" value="ECO:0007669"/>
    <property type="project" value="UniProtKB-UniRule"/>
</dbReference>
<evidence type="ECO:0000256" key="16">
    <source>
        <dbReference type="SAM" id="MobiDB-lite"/>
    </source>
</evidence>
<feature type="region of interest" description="Disordered" evidence="16">
    <location>
        <begin position="1002"/>
        <end position="1022"/>
    </location>
</feature>
<keyword evidence="19" id="KW-1185">Reference proteome</keyword>
<dbReference type="GO" id="GO:0017108">
    <property type="term" value="F:5'-flap endonuclease activity"/>
    <property type="evidence" value="ECO:0007669"/>
    <property type="project" value="InterPro"/>
</dbReference>
<feature type="compositionally biased region" description="Pro residues" evidence="16">
    <location>
        <begin position="722"/>
        <end position="735"/>
    </location>
</feature>
<keyword evidence="6" id="KW-0479">Metal-binding</keyword>
<comment type="cofactor">
    <cofactor evidence="2">
        <name>Mg(2+)</name>
        <dbReference type="ChEBI" id="CHEBI:18420"/>
    </cofactor>
</comment>
<comment type="function">
    <text evidence="15">Regulatory subunit of the SLX1-SLX4 structure-specific endonuclease that resolves DNA secondary structures generated during DNA repair and recombination. Has endonuclease activity towards branched DNA substrates, introducing single-strand cuts in duplex DNA close to junctions with ss-DNA.</text>
</comment>
<dbReference type="CDD" id="cd18870">
    <property type="entry name" value="NUDIX_AcylCoAdiphos_Nudt19"/>
    <property type="match status" value="1"/>
</dbReference>
<dbReference type="GO" id="GO:0046872">
    <property type="term" value="F:metal ion binding"/>
    <property type="evidence" value="ECO:0007669"/>
    <property type="project" value="UniProtKB-KW"/>
</dbReference>
<evidence type="ECO:0000256" key="9">
    <source>
        <dbReference type="ARBA" id="ARBA00022842"/>
    </source>
</evidence>
<feature type="compositionally biased region" description="Polar residues" evidence="16">
    <location>
        <begin position="666"/>
        <end position="677"/>
    </location>
</feature>
<comment type="PTM">
    <text evidence="15">Phosphorylated in response to DNA damage.</text>
</comment>
<name>A0A9Q8WLE4_9PEZI</name>
<organism evidence="18 19">
    <name type="scientific">Colletotrichum lupini</name>
    <dbReference type="NCBI Taxonomy" id="145971"/>
    <lineage>
        <taxon>Eukaryota</taxon>
        <taxon>Fungi</taxon>
        <taxon>Dikarya</taxon>
        <taxon>Ascomycota</taxon>
        <taxon>Pezizomycotina</taxon>
        <taxon>Sordariomycetes</taxon>
        <taxon>Hypocreomycetidae</taxon>
        <taxon>Glomerellales</taxon>
        <taxon>Glomerellaceae</taxon>
        <taxon>Colletotrichum</taxon>
        <taxon>Colletotrichum acutatum species complex</taxon>
    </lineage>
</organism>
<dbReference type="InterPro" id="IPR017956">
    <property type="entry name" value="AT_hook_DNA-bd_motif"/>
</dbReference>
<keyword evidence="13 15" id="KW-0539">Nucleus</keyword>
<dbReference type="Pfam" id="PF09494">
    <property type="entry name" value="Slx4"/>
    <property type="match status" value="1"/>
</dbReference>
<dbReference type="PANTHER" id="PTHR12318:SF0">
    <property type="entry name" value="ACYL-COENZYME A DIPHOSPHATASE NUDT19"/>
    <property type="match status" value="1"/>
</dbReference>
<feature type="compositionally biased region" description="Acidic residues" evidence="16">
    <location>
        <begin position="186"/>
        <end position="195"/>
    </location>
</feature>
<comment type="subcellular location">
    <subcellularLocation>
        <location evidence="3 15">Nucleus</location>
    </subcellularLocation>
</comment>
<feature type="compositionally biased region" description="Low complexity" evidence="16">
    <location>
        <begin position="678"/>
        <end position="695"/>
    </location>
</feature>
<evidence type="ECO:0000256" key="10">
    <source>
        <dbReference type="ARBA" id="ARBA00023172"/>
    </source>
</evidence>
<feature type="compositionally biased region" description="Polar residues" evidence="16">
    <location>
        <begin position="15"/>
        <end position="32"/>
    </location>
</feature>
<dbReference type="InterPro" id="IPR018574">
    <property type="entry name" value="Structure-sp_endonuc_su_Slx4"/>
</dbReference>
<evidence type="ECO:0000256" key="6">
    <source>
        <dbReference type="ARBA" id="ARBA00022723"/>
    </source>
</evidence>
<evidence type="ECO:0000256" key="3">
    <source>
        <dbReference type="ARBA" id="ARBA00004123"/>
    </source>
</evidence>
<feature type="compositionally biased region" description="Low complexity" evidence="16">
    <location>
        <begin position="804"/>
        <end position="813"/>
    </location>
</feature>
<protein>
    <recommendedName>
        <fullName evidence="14 15">Structure-specific endonuclease subunit SLX4</fullName>
    </recommendedName>
</protein>
<dbReference type="PRINTS" id="PR00929">
    <property type="entry name" value="ATHOOK"/>
</dbReference>
<feature type="compositionally biased region" description="Basic residues" evidence="16">
    <location>
        <begin position="346"/>
        <end position="360"/>
    </location>
</feature>
<keyword evidence="7 15" id="KW-0227">DNA damage</keyword>
<keyword evidence="11 15" id="KW-0234">DNA repair</keyword>
<dbReference type="CDD" id="cd22999">
    <property type="entry name" value="SAP_SLX4"/>
    <property type="match status" value="1"/>
</dbReference>
<keyword evidence="5 15" id="KW-0597">Phosphoprotein</keyword>
<keyword evidence="9" id="KW-0460">Magnesium</keyword>
<dbReference type="GO" id="GO:0003677">
    <property type="term" value="F:DNA binding"/>
    <property type="evidence" value="ECO:0007669"/>
    <property type="project" value="InterPro"/>
</dbReference>
<feature type="region of interest" description="Disordered" evidence="16">
    <location>
        <begin position="532"/>
        <end position="568"/>
    </location>
</feature>
<evidence type="ECO:0000313" key="18">
    <source>
        <dbReference type="EMBL" id="UQC87699.1"/>
    </source>
</evidence>
<evidence type="ECO:0000256" key="5">
    <source>
        <dbReference type="ARBA" id="ARBA00022553"/>
    </source>
</evidence>
<evidence type="ECO:0000259" key="17">
    <source>
        <dbReference type="PROSITE" id="PS51462"/>
    </source>
</evidence>
<comment type="cofactor">
    <cofactor evidence="1">
        <name>Mn(2+)</name>
        <dbReference type="ChEBI" id="CHEBI:29035"/>
    </cofactor>
</comment>
<gene>
    <name evidence="15" type="primary">SLX4</name>
    <name evidence="18" type="ORF">CLUP02_13218</name>
</gene>
<feature type="region of interest" description="Disordered" evidence="16">
    <location>
        <begin position="1346"/>
        <end position="1372"/>
    </location>
</feature>
<evidence type="ECO:0000256" key="7">
    <source>
        <dbReference type="ARBA" id="ARBA00022763"/>
    </source>
</evidence>
<dbReference type="GO" id="GO:0006260">
    <property type="term" value="P:DNA replication"/>
    <property type="evidence" value="ECO:0007669"/>
    <property type="project" value="InterPro"/>
</dbReference>
<keyword evidence="12" id="KW-0464">Manganese</keyword>
<evidence type="ECO:0000256" key="11">
    <source>
        <dbReference type="ARBA" id="ARBA00023204"/>
    </source>
</evidence>
<feature type="compositionally biased region" description="Basic and acidic residues" evidence="16">
    <location>
        <begin position="74"/>
        <end position="84"/>
    </location>
</feature>
<reference evidence="18" key="1">
    <citation type="journal article" date="2021" name="Mol. Plant Microbe Interact.">
        <title>Complete Genome Sequence of the Plant-Pathogenic Fungus Colletotrichum lupini.</title>
        <authorList>
            <person name="Baroncelli R."/>
            <person name="Pensec F."/>
            <person name="Da Lio D."/>
            <person name="Boufleur T."/>
            <person name="Vicente I."/>
            <person name="Sarrocco S."/>
            <person name="Picot A."/>
            <person name="Baraldi E."/>
            <person name="Sukno S."/>
            <person name="Thon M."/>
            <person name="Le Floch G."/>
        </authorList>
    </citation>
    <scope>NUCLEOTIDE SEQUENCE</scope>
    <source>
        <strain evidence="18">IMI 504893</strain>
    </source>
</reference>
<feature type="compositionally biased region" description="Low complexity" evidence="16">
    <location>
        <begin position="747"/>
        <end position="769"/>
    </location>
</feature>
<evidence type="ECO:0000256" key="2">
    <source>
        <dbReference type="ARBA" id="ARBA00001946"/>
    </source>
</evidence>
<feature type="region of interest" description="Disordered" evidence="16">
    <location>
        <begin position="583"/>
        <end position="619"/>
    </location>
</feature>
<feature type="domain" description="Nudix hydrolase" evidence="17">
    <location>
        <begin position="1020"/>
        <end position="1227"/>
    </location>
</feature>
<comment type="similarity">
    <text evidence="4 15">Belongs to the SLX4 family.</text>
</comment>
<evidence type="ECO:0000256" key="12">
    <source>
        <dbReference type="ARBA" id="ARBA00023211"/>
    </source>
</evidence>
<evidence type="ECO:0000256" key="13">
    <source>
        <dbReference type="ARBA" id="ARBA00023242"/>
    </source>
</evidence>
<keyword evidence="8" id="KW-0378">Hydrolase</keyword>
<dbReference type="PROSITE" id="PS51462">
    <property type="entry name" value="NUDIX"/>
    <property type="match status" value="1"/>
</dbReference>
<dbReference type="GO" id="GO:0006281">
    <property type="term" value="P:DNA repair"/>
    <property type="evidence" value="ECO:0007669"/>
    <property type="project" value="UniProtKB-UniRule"/>
</dbReference>
<dbReference type="HAMAP" id="MF_03110">
    <property type="entry name" value="Endonuc_su_Slx4"/>
    <property type="match status" value="1"/>
</dbReference>
<dbReference type="EMBL" id="CP019479">
    <property type="protein sequence ID" value="UQC87699.1"/>
    <property type="molecule type" value="Genomic_DNA"/>
</dbReference>
<feature type="compositionally biased region" description="Low complexity" evidence="16">
    <location>
        <begin position="130"/>
        <end position="140"/>
    </location>
</feature>
<feature type="compositionally biased region" description="Polar residues" evidence="16">
    <location>
        <begin position="549"/>
        <end position="560"/>
    </location>
</feature>
<dbReference type="PANTHER" id="PTHR12318">
    <property type="entry name" value="TESTOSTERONE-REGULATED PROTEIN RP2"/>
    <property type="match status" value="1"/>
</dbReference>
<dbReference type="GO" id="GO:0033557">
    <property type="term" value="C:Slx1-Slx4 complex"/>
    <property type="evidence" value="ECO:0007669"/>
    <property type="project" value="UniProtKB-UniRule"/>
</dbReference>
<dbReference type="InterPro" id="IPR000086">
    <property type="entry name" value="NUDIX_hydrolase_dom"/>
</dbReference>
<accession>A0A9Q8WLE4</accession>
<feature type="region of interest" description="Disordered" evidence="16">
    <location>
        <begin position="1"/>
        <end position="373"/>
    </location>
</feature>
<dbReference type="GO" id="GO:0016818">
    <property type="term" value="F:hydrolase activity, acting on acid anhydrides, in phosphorus-containing anhydrides"/>
    <property type="evidence" value="ECO:0007669"/>
    <property type="project" value="InterPro"/>
</dbReference>
<keyword evidence="10 15" id="KW-0233">DNA recombination</keyword>
<feature type="region of interest" description="Disordered" evidence="16">
    <location>
        <begin position="666"/>
        <end position="829"/>
    </location>
</feature>
<evidence type="ECO:0000256" key="1">
    <source>
        <dbReference type="ARBA" id="ARBA00001936"/>
    </source>
</evidence>
<evidence type="ECO:0000313" key="19">
    <source>
        <dbReference type="Proteomes" id="UP000830671"/>
    </source>
</evidence>
<evidence type="ECO:0000256" key="4">
    <source>
        <dbReference type="ARBA" id="ARBA00006661"/>
    </source>
</evidence>
<dbReference type="GO" id="GO:0005739">
    <property type="term" value="C:mitochondrion"/>
    <property type="evidence" value="ECO:0007669"/>
    <property type="project" value="TreeGrafter"/>
</dbReference>
<dbReference type="InterPro" id="IPR027784">
    <property type="entry name" value="Slx4_ascomycetes"/>
</dbReference>
<evidence type="ECO:0000256" key="8">
    <source>
        <dbReference type="ARBA" id="ARBA00022801"/>
    </source>
</evidence>
<feature type="compositionally biased region" description="Polar residues" evidence="16">
    <location>
        <begin position="214"/>
        <end position="233"/>
    </location>
</feature>
<sequence length="1372" mass="149658">MGSPFRSTRHDAYKLSSSPILPSLDQIKSQFPKQPPIRSPIAATSTPTHASHHFANPSSFLRREPPAIDLTTPCRDEPAPHRPQEEEEVTVISIANVPRPKRKRGVKVLEKKAFQPPSPSNPIKDASASPPGKKYANPKKPAAKSEKKPKTAKPKAATKKSGVQSRHFAKPKSEGKEDSPLPPPETEQDANEPLELEAALRRRVDWTPPPADNGMTSGSKSSQAIDLLSSTVKSPGRAASKETFDNLFGKFGRPDEELKRPSAEPSDGDRPVLKKRKLIETVPINESSKMGPPQKGPLKVKAPRKKPRTITELATAAYAVPDATEQEQPSAAPVESVEAGEETAKPKGKKRTSKAKKPKKAPPPEPILLSPTAALRQAAKQDYVFGTSSQLAREHSPTFLKDLQSALQASNSKREDHFVTPINSDEVEPEPKQKLWDVGARDEDGRLLDLEVIHLADTPQTAPHVADGLNPFGYAGIDQTMAAPPPHMPSDVSFPDIEDLLARDMAIDLPPHPIVSTQEKVNAPLPAHMLSDMSFPDIDDLLGKETDQNGKPQTQKQALPSSPPPRSVEITSQSVEVLLVSSGSGPNHVEKASTLPPLESPPVQASEASKPVATEDTAPEIAKPDFSLYTDNQLAREISSYGFKPVKRRQAMLALLDQCWVGKQRTALSSLPTNRPITTTSPAQAAAKSQKPATTVSPKRPRGRPRKTSLVEAEAEVEMPSSEPPPSAQPPPPSPKRGRGRPRKNAESTTATPSTASKKGKSKATSGASKEPKTSRKAASAVASPPRKKTKVTKVIEIPDSESEGPLSLSPSPCSSPEPTFSPAPEEASVSIGDDTEMSLAASQSQRSEVLFARITEAVTSSHPTTDPKNPSFHEMMLMYDPIVLEDLAGWLNTGQLSRVGYDGEVSPTEVKQWFLHWLDTVVTIRFLVLIEMIPCRRLQQGAVTGRTPNLGKNVNPRRVPNAFVITIIPSRDLQPNTSLIATPVSRTVRQQAGASNIIIMSQQRSSSSSPPKREREVMEPRPSASILLLSPTNQVLLLHRVKTSTSFASAHVFPGGNLDPFHDGEIPPSDARERHEDGHAYRLGAIRECFEETGILLATRKGSDDKSTLVNVPTAEREKARKQIHSGKLRFSEWVDSVGGVPDIGRLIPFTRWVTPTNVPKRFTTQMYIYMLPHSASTGADAAENEIIVPTPDGGVEHTAAKFDDAWTWLYRADKGEIILFPPQYYLLYLVSQFCKAAAPSPAPGKGHGDAYFASQRRGLLDFLHRAPTAVTEAGRKQPSSEIPWAHKVMSPHNLFIREGDNRIVLGLDKPGPELKGSGRGGDWERVVLVKFTRDGPRKVEVRGREEVLREEKEAKRAREAEEESEGRYKL</sequence>
<dbReference type="SMART" id="SM00384">
    <property type="entry name" value="AT_hook"/>
    <property type="match status" value="2"/>
</dbReference>
<dbReference type="SUPFAM" id="SSF55811">
    <property type="entry name" value="Nudix"/>
    <property type="match status" value="1"/>
</dbReference>
<dbReference type="Proteomes" id="UP000830671">
    <property type="component" value="Chromosome 7"/>
</dbReference>
<proteinExistence type="inferred from homology"/>
<dbReference type="Gene3D" id="3.90.79.10">
    <property type="entry name" value="Nucleoside Triphosphate Pyrophosphohydrolase"/>
    <property type="match status" value="1"/>
</dbReference>
<evidence type="ECO:0000256" key="14">
    <source>
        <dbReference type="ARBA" id="ARBA00029496"/>
    </source>
</evidence>
<evidence type="ECO:0000256" key="15">
    <source>
        <dbReference type="HAMAP-Rule" id="MF_03110"/>
    </source>
</evidence>
<comment type="subunit">
    <text evidence="15">Forms a heterodimer with SLX1.</text>
</comment>
<dbReference type="InterPro" id="IPR015797">
    <property type="entry name" value="NUDIX_hydrolase-like_dom_sf"/>
</dbReference>
<dbReference type="InterPro" id="IPR039121">
    <property type="entry name" value="NUDT19"/>
</dbReference>
<feature type="compositionally biased region" description="Basic and acidic residues" evidence="16">
    <location>
        <begin position="252"/>
        <end position="272"/>
    </location>
</feature>